<dbReference type="Proteomes" id="UP000052012">
    <property type="component" value="Unassembled WGS sequence"/>
</dbReference>
<dbReference type="AlphaFoldDB" id="A0A0R2AWJ7"/>
<name>A0A0R2AWJ7_9LACO</name>
<evidence type="ECO:0000256" key="2">
    <source>
        <dbReference type="ARBA" id="ARBA00022723"/>
    </source>
</evidence>
<dbReference type="GO" id="GO:0008973">
    <property type="term" value="F:phosphopentomutase activity"/>
    <property type="evidence" value="ECO:0007669"/>
    <property type="project" value="InterPro"/>
</dbReference>
<dbReference type="Gene3D" id="3.40.720.10">
    <property type="entry name" value="Alkaline Phosphatase, subunit A"/>
    <property type="match status" value="1"/>
</dbReference>
<keyword evidence="4" id="KW-0413">Isomerase</keyword>
<dbReference type="EMBL" id="AYYQ01000030">
    <property type="protein sequence ID" value="KRM68185.1"/>
    <property type="molecule type" value="Genomic_DNA"/>
</dbReference>
<dbReference type="InterPro" id="IPR017850">
    <property type="entry name" value="Alkaline_phosphatase_core_sf"/>
</dbReference>
<evidence type="ECO:0000256" key="1">
    <source>
        <dbReference type="ARBA" id="ARBA00010373"/>
    </source>
</evidence>
<evidence type="ECO:0000256" key="3">
    <source>
        <dbReference type="ARBA" id="ARBA00023211"/>
    </source>
</evidence>
<dbReference type="RefSeq" id="WP_252898332.1">
    <property type="nucleotide sequence ID" value="NZ_BBAX01000010.1"/>
</dbReference>
<dbReference type="GO" id="GO:0005829">
    <property type="term" value="C:cytosol"/>
    <property type="evidence" value="ECO:0007669"/>
    <property type="project" value="TreeGrafter"/>
</dbReference>
<organism evidence="6 7">
    <name type="scientific">Apilactobacillus ozensis DSM 23829 = JCM 17196</name>
    <dbReference type="NCBI Taxonomy" id="1423781"/>
    <lineage>
        <taxon>Bacteria</taxon>
        <taxon>Bacillati</taxon>
        <taxon>Bacillota</taxon>
        <taxon>Bacilli</taxon>
        <taxon>Lactobacillales</taxon>
        <taxon>Lactobacillaceae</taxon>
        <taxon>Apilactobacillus</taxon>
    </lineage>
</organism>
<protein>
    <submittedName>
        <fullName evidence="6">Phosphopentomutase</fullName>
    </submittedName>
</protein>
<keyword evidence="7" id="KW-1185">Reference proteome</keyword>
<dbReference type="InterPro" id="IPR006124">
    <property type="entry name" value="Metalloenzyme"/>
</dbReference>
<comment type="similarity">
    <text evidence="1">Belongs to the phosphopentomutase family.</text>
</comment>
<proteinExistence type="inferred from homology"/>
<reference evidence="6 7" key="1">
    <citation type="journal article" date="2015" name="Genome Announc.">
        <title>Expanding the biotechnology potential of lactobacilli through comparative genomics of 213 strains and associated genera.</title>
        <authorList>
            <person name="Sun Z."/>
            <person name="Harris H.M."/>
            <person name="McCann A."/>
            <person name="Guo C."/>
            <person name="Argimon S."/>
            <person name="Zhang W."/>
            <person name="Yang X."/>
            <person name="Jeffery I.B."/>
            <person name="Cooney J.C."/>
            <person name="Kagawa T.F."/>
            <person name="Liu W."/>
            <person name="Song Y."/>
            <person name="Salvetti E."/>
            <person name="Wrobel A."/>
            <person name="Rasinkangas P."/>
            <person name="Parkhill J."/>
            <person name="Rea M.C."/>
            <person name="O'Sullivan O."/>
            <person name="Ritari J."/>
            <person name="Douillard F.P."/>
            <person name="Paul Ross R."/>
            <person name="Yang R."/>
            <person name="Briner A.E."/>
            <person name="Felis G.E."/>
            <person name="de Vos W.M."/>
            <person name="Barrangou R."/>
            <person name="Klaenhammer T.R."/>
            <person name="Caufield P.W."/>
            <person name="Cui Y."/>
            <person name="Zhang H."/>
            <person name="O'Toole P.W."/>
        </authorList>
    </citation>
    <scope>NUCLEOTIDE SEQUENCE [LARGE SCALE GENOMIC DNA]</scope>
    <source>
        <strain evidence="6 7">DSM 23829</strain>
    </source>
</reference>
<dbReference type="GO" id="GO:0043094">
    <property type="term" value="P:metabolic compound salvage"/>
    <property type="evidence" value="ECO:0007669"/>
    <property type="project" value="InterPro"/>
</dbReference>
<sequence length="277" mass="30732">MDLNRVIVLDLASLGMGEGPDANRFNSVNADTIGHLDASYADRVVVPTLIDLGLGNIRWDNPLAHIPEVSTSRGFYGKMCSKVNSASVNSGLREMFDFNASTRTLSIFDLLARQFNNVSIIASFANYLENQNINNSVQVPDDSKAFIELSNKLNSQHDGFIYCQPPELKSYAKAKDADGYVRQLNWLDGKIQSLCETLEREDLLIITANFANDPTYQGQQITREYLPLLIYTSSIEHGRSLGIKRSSGVIASTILDVFGLYDADTMENPSLLHNLEN</sequence>
<dbReference type="PANTHER" id="PTHR21110">
    <property type="entry name" value="PHOSPHOPENTOMUTASE"/>
    <property type="match status" value="1"/>
</dbReference>
<dbReference type="STRING" id="1423781.FD06_GL001399"/>
<evidence type="ECO:0000256" key="4">
    <source>
        <dbReference type="ARBA" id="ARBA00023235"/>
    </source>
</evidence>
<evidence type="ECO:0000313" key="6">
    <source>
        <dbReference type="EMBL" id="KRM68185.1"/>
    </source>
</evidence>
<dbReference type="InterPro" id="IPR010045">
    <property type="entry name" value="DeoB"/>
</dbReference>
<accession>A0A0R2AWJ7</accession>
<dbReference type="PANTHER" id="PTHR21110:SF0">
    <property type="entry name" value="PHOSPHOPENTOMUTASE"/>
    <property type="match status" value="1"/>
</dbReference>
<dbReference type="Pfam" id="PF01676">
    <property type="entry name" value="Metalloenzyme"/>
    <property type="match status" value="1"/>
</dbReference>
<evidence type="ECO:0000313" key="7">
    <source>
        <dbReference type="Proteomes" id="UP000052012"/>
    </source>
</evidence>
<dbReference type="GO" id="GO:0009117">
    <property type="term" value="P:nucleotide metabolic process"/>
    <property type="evidence" value="ECO:0007669"/>
    <property type="project" value="InterPro"/>
</dbReference>
<evidence type="ECO:0000259" key="5">
    <source>
        <dbReference type="Pfam" id="PF01676"/>
    </source>
</evidence>
<comment type="caution">
    <text evidence="6">The sequence shown here is derived from an EMBL/GenBank/DDBJ whole genome shotgun (WGS) entry which is preliminary data.</text>
</comment>
<gene>
    <name evidence="6" type="ORF">FD06_GL001399</name>
</gene>
<dbReference type="SUPFAM" id="SSF53649">
    <property type="entry name" value="Alkaline phosphatase-like"/>
    <property type="match status" value="1"/>
</dbReference>
<dbReference type="GO" id="GO:0000287">
    <property type="term" value="F:magnesium ion binding"/>
    <property type="evidence" value="ECO:0007669"/>
    <property type="project" value="InterPro"/>
</dbReference>
<keyword evidence="2" id="KW-0479">Metal-binding</keyword>
<keyword evidence="3" id="KW-0464">Manganese</keyword>
<dbReference type="PATRIC" id="fig|1423781.4.peg.1447"/>
<feature type="domain" description="Metalloenzyme" evidence="5">
    <location>
        <begin position="6"/>
        <end position="260"/>
    </location>
</feature>